<keyword evidence="2" id="KW-1185">Reference proteome</keyword>
<organism evidence="1 2">
    <name type="scientific">Actinoplanes oblitus</name>
    <dbReference type="NCBI Taxonomy" id="3040509"/>
    <lineage>
        <taxon>Bacteria</taxon>
        <taxon>Bacillati</taxon>
        <taxon>Actinomycetota</taxon>
        <taxon>Actinomycetes</taxon>
        <taxon>Micromonosporales</taxon>
        <taxon>Micromonosporaceae</taxon>
        <taxon>Actinoplanes</taxon>
    </lineage>
</organism>
<dbReference type="EMBL" id="CP126980">
    <property type="protein sequence ID" value="WIM93773.1"/>
    <property type="molecule type" value="Genomic_DNA"/>
</dbReference>
<gene>
    <name evidence="1" type="ORF">ACTOB_005759</name>
</gene>
<reference evidence="1 2" key="1">
    <citation type="submission" date="2023-06" db="EMBL/GenBank/DDBJ databases">
        <authorList>
            <person name="Yushchuk O."/>
            <person name="Binda E."/>
            <person name="Ruckert-Reed C."/>
            <person name="Fedorenko V."/>
            <person name="Kalinowski J."/>
            <person name="Marinelli F."/>
        </authorList>
    </citation>
    <scope>NUCLEOTIDE SEQUENCE [LARGE SCALE GENOMIC DNA]</scope>
    <source>
        <strain evidence="1 2">NRRL 3884</strain>
    </source>
</reference>
<dbReference type="Gene3D" id="1.25.10.10">
    <property type="entry name" value="Leucine-rich Repeat Variant"/>
    <property type="match status" value="1"/>
</dbReference>
<evidence type="ECO:0000313" key="2">
    <source>
        <dbReference type="Proteomes" id="UP001240150"/>
    </source>
</evidence>
<dbReference type="Proteomes" id="UP001240150">
    <property type="component" value="Chromosome"/>
</dbReference>
<dbReference type="RefSeq" id="WP_284914980.1">
    <property type="nucleotide sequence ID" value="NZ_CP126980.1"/>
</dbReference>
<accession>A0ABY8W7X4</accession>
<sequence>MSRFVHLTPARLTATVRRGGLGAPVYCFPVLPSHTLTYQWARELRRRGAREFVAVTFVLPDSEPVDVGHYGKPPERVTAARAVAILRTMPDPRGYEVVVPRRVTAREVRTIRPAPRVTGWRYMPAAHGRRPCACPGCLGRGQIGAARLRRRLGEDGARQGYAELLAGLRSDDPDEVRWALWSLGGRGEVADFAFLAEHPDPEVRDELAEVLTESYRGPAARALLERLTP</sequence>
<dbReference type="InterPro" id="IPR011989">
    <property type="entry name" value="ARM-like"/>
</dbReference>
<proteinExistence type="predicted"/>
<name>A0ABY8W7X4_9ACTN</name>
<protein>
    <submittedName>
        <fullName evidence="1">HEAT repeat domain-containing protein</fullName>
    </submittedName>
</protein>
<evidence type="ECO:0000313" key="1">
    <source>
        <dbReference type="EMBL" id="WIM93773.1"/>
    </source>
</evidence>